<protein>
    <submittedName>
        <fullName evidence="1">Uncharacterized protein</fullName>
    </submittedName>
</protein>
<sequence length="174" mass="19324">MIHSSEYLEGNRGMYGDIVLDTDLSAAWSTRVHQRVQYSRACRPLVLRCGRLSYSSQRWFAPEILFSGCQTNTLVRDAVLPVCAPLALPSHSLDVHCRNPEFECSTAISFDFAGCRSSILFPVAMAQKTSAPHGWLHVALPTSPFSPIVDSIVNAFPIVSPLTNLYVRILFPQK</sequence>
<organism evidence="1 2">
    <name type="scientific">Mycena venus</name>
    <dbReference type="NCBI Taxonomy" id="2733690"/>
    <lineage>
        <taxon>Eukaryota</taxon>
        <taxon>Fungi</taxon>
        <taxon>Dikarya</taxon>
        <taxon>Basidiomycota</taxon>
        <taxon>Agaricomycotina</taxon>
        <taxon>Agaricomycetes</taxon>
        <taxon>Agaricomycetidae</taxon>
        <taxon>Agaricales</taxon>
        <taxon>Marasmiineae</taxon>
        <taxon>Mycenaceae</taxon>
        <taxon>Mycena</taxon>
    </lineage>
</organism>
<keyword evidence="2" id="KW-1185">Reference proteome</keyword>
<comment type="caution">
    <text evidence="1">The sequence shown here is derived from an EMBL/GenBank/DDBJ whole genome shotgun (WGS) entry which is preliminary data.</text>
</comment>
<dbReference type="EMBL" id="JACAZI010000001">
    <property type="protein sequence ID" value="KAF7372063.1"/>
    <property type="molecule type" value="Genomic_DNA"/>
</dbReference>
<dbReference type="Proteomes" id="UP000620124">
    <property type="component" value="Unassembled WGS sequence"/>
</dbReference>
<name>A0A8H6Z3S4_9AGAR</name>
<reference evidence="1" key="1">
    <citation type="submission" date="2020-05" db="EMBL/GenBank/DDBJ databases">
        <title>Mycena genomes resolve the evolution of fungal bioluminescence.</title>
        <authorList>
            <person name="Tsai I.J."/>
        </authorList>
    </citation>
    <scope>NUCLEOTIDE SEQUENCE</scope>
    <source>
        <strain evidence="1">CCC161011</strain>
    </source>
</reference>
<proteinExistence type="predicted"/>
<dbReference type="AlphaFoldDB" id="A0A8H6Z3S4"/>
<accession>A0A8H6Z3S4</accession>
<gene>
    <name evidence="1" type="ORF">MVEN_00064600</name>
</gene>
<evidence type="ECO:0000313" key="2">
    <source>
        <dbReference type="Proteomes" id="UP000620124"/>
    </source>
</evidence>
<evidence type="ECO:0000313" key="1">
    <source>
        <dbReference type="EMBL" id="KAF7372063.1"/>
    </source>
</evidence>